<sequence length="121" mass="13735">MEYADGDMSVVYTLQQRKIKVLLLATKEYKGIPLCSSRKFSIPSESQVIHNTGLCLSFQKGFHGEAFGLHNGSRLEPWILPDIVMPSLEEILVKKHQLLGYMLLEENYSLADVMSQVTNIY</sequence>
<dbReference type="Proteomes" id="UP001165960">
    <property type="component" value="Unassembled WGS sequence"/>
</dbReference>
<accession>A0ACC2UU45</accession>
<evidence type="ECO:0000313" key="1">
    <source>
        <dbReference type="EMBL" id="KAJ9090121.1"/>
    </source>
</evidence>
<evidence type="ECO:0000313" key="2">
    <source>
        <dbReference type="Proteomes" id="UP001165960"/>
    </source>
</evidence>
<organism evidence="1 2">
    <name type="scientific">Entomophthora muscae</name>
    <dbReference type="NCBI Taxonomy" id="34485"/>
    <lineage>
        <taxon>Eukaryota</taxon>
        <taxon>Fungi</taxon>
        <taxon>Fungi incertae sedis</taxon>
        <taxon>Zoopagomycota</taxon>
        <taxon>Entomophthoromycotina</taxon>
        <taxon>Entomophthoromycetes</taxon>
        <taxon>Entomophthorales</taxon>
        <taxon>Entomophthoraceae</taxon>
        <taxon>Entomophthora</taxon>
    </lineage>
</organism>
<protein>
    <submittedName>
        <fullName evidence="1">Uncharacterized protein</fullName>
    </submittedName>
</protein>
<dbReference type="EMBL" id="QTSX02000016">
    <property type="protein sequence ID" value="KAJ9090121.1"/>
    <property type="molecule type" value="Genomic_DNA"/>
</dbReference>
<name>A0ACC2UU45_9FUNG</name>
<keyword evidence="2" id="KW-1185">Reference proteome</keyword>
<gene>
    <name evidence="1" type="ORF">DSO57_1005858</name>
</gene>
<reference evidence="1" key="1">
    <citation type="submission" date="2022-04" db="EMBL/GenBank/DDBJ databases">
        <title>Genome of the entomopathogenic fungus Entomophthora muscae.</title>
        <authorList>
            <person name="Elya C."/>
            <person name="Lovett B.R."/>
            <person name="Lee E."/>
            <person name="Macias A.M."/>
            <person name="Hajek A.E."/>
            <person name="De Bivort B.L."/>
            <person name="Kasson M.T."/>
            <person name="De Fine Licht H.H."/>
            <person name="Stajich J.E."/>
        </authorList>
    </citation>
    <scope>NUCLEOTIDE SEQUENCE</scope>
    <source>
        <strain evidence="1">Berkeley</strain>
    </source>
</reference>
<comment type="caution">
    <text evidence="1">The sequence shown here is derived from an EMBL/GenBank/DDBJ whole genome shotgun (WGS) entry which is preliminary data.</text>
</comment>
<proteinExistence type="predicted"/>